<dbReference type="InParanoid" id="Q6BRA7"/>
<evidence type="ECO:0000259" key="2">
    <source>
        <dbReference type="Pfam" id="PF08595"/>
    </source>
</evidence>
<dbReference type="AlphaFoldDB" id="Q6BRA7"/>
<accession>Q6BRA7</accession>
<dbReference type="FunCoup" id="Q6BRA7">
    <property type="interactions" value="163"/>
</dbReference>
<evidence type="ECO:0000256" key="1">
    <source>
        <dbReference type="SAM" id="MobiDB-lite"/>
    </source>
</evidence>
<dbReference type="InterPro" id="IPR013904">
    <property type="entry name" value="RXT2_N"/>
</dbReference>
<feature type="region of interest" description="Disordered" evidence="1">
    <location>
        <begin position="82"/>
        <end position="111"/>
    </location>
</feature>
<name>Q6BRA7_DEBHA</name>
<proteinExistence type="predicted"/>
<dbReference type="KEGG" id="dha:DEHA2D17864g"/>
<feature type="region of interest" description="Disordered" evidence="1">
    <location>
        <begin position="18"/>
        <end position="44"/>
    </location>
</feature>
<dbReference type="Pfam" id="PF08595">
    <property type="entry name" value="RXT2_N"/>
    <property type="match status" value="1"/>
</dbReference>
<feature type="region of interest" description="Disordered" evidence="1">
    <location>
        <begin position="192"/>
        <end position="269"/>
    </location>
</feature>
<dbReference type="VEuPathDB" id="FungiDB:DEHA2D17864g"/>
<dbReference type="OMA" id="YNGSEHN"/>
<feature type="domain" description="Transcriptional regulatory protein RXT2 N-terminal" evidence="2">
    <location>
        <begin position="34"/>
        <end position="173"/>
    </location>
</feature>
<dbReference type="STRING" id="284592.Q6BRA7"/>
<dbReference type="PANTHER" id="PTHR28232">
    <property type="entry name" value="TRANSCRIPTIONAL REGULATORY PROTEIN RXT2"/>
    <property type="match status" value="1"/>
</dbReference>
<dbReference type="GO" id="GO:0005829">
    <property type="term" value="C:cytosol"/>
    <property type="evidence" value="ECO:0007669"/>
    <property type="project" value="TreeGrafter"/>
</dbReference>
<dbReference type="HOGENOM" id="CLU_066299_0_0_1"/>
<feature type="compositionally biased region" description="Basic and acidic residues" evidence="1">
    <location>
        <begin position="229"/>
        <end position="238"/>
    </location>
</feature>
<dbReference type="EMBL" id="CR382136">
    <property type="protein sequence ID" value="CAG87437.2"/>
    <property type="molecule type" value="Genomic_DNA"/>
</dbReference>
<keyword evidence="4" id="KW-1185">Reference proteome</keyword>
<reference evidence="3 4" key="1">
    <citation type="journal article" date="2004" name="Nature">
        <title>Genome evolution in yeasts.</title>
        <authorList>
            <consortium name="Genolevures"/>
            <person name="Dujon B."/>
            <person name="Sherman D."/>
            <person name="Fischer G."/>
            <person name="Durrens P."/>
            <person name="Casaregola S."/>
            <person name="Lafontaine I."/>
            <person name="de Montigny J."/>
            <person name="Marck C."/>
            <person name="Neuveglise C."/>
            <person name="Talla E."/>
            <person name="Goffard N."/>
            <person name="Frangeul L."/>
            <person name="Aigle M."/>
            <person name="Anthouard V."/>
            <person name="Babour A."/>
            <person name="Barbe V."/>
            <person name="Barnay S."/>
            <person name="Blanchin S."/>
            <person name="Beckerich J.M."/>
            <person name="Beyne E."/>
            <person name="Bleykasten C."/>
            <person name="Boisrame A."/>
            <person name="Boyer J."/>
            <person name="Cattolico L."/>
            <person name="Confanioleri F."/>
            <person name="de Daruvar A."/>
            <person name="Despons L."/>
            <person name="Fabre E."/>
            <person name="Fairhead C."/>
            <person name="Ferry-Dumazet H."/>
            <person name="Groppi A."/>
            <person name="Hantraye F."/>
            <person name="Hennequin C."/>
            <person name="Jauniaux N."/>
            <person name="Joyet P."/>
            <person name="Kachouri R."/>
            <person name="Kerrest A."/>
            <person name="Koszul R."/>
            <person name="Lemaire M."/>
            <person name="Lesur I."/>
            <person name="Ma L."/>
            <person name="Muller H."/>
            <person name="Nicaud J.M."/>
            <person name="Nikolski M."/>
            <person name="Oztas S."/>
            <person name="Ozier-Kalogeropoulos O."/>
            <person name="Pellenz S."/>
            <person name="Potier S."/>
            <person name="Richard G.F."/>
            <person name="Straub M.L."/>
            <person name="Suleau A."/>
            <person name="Swennene D."/>
            <person name="Tekaia F."/>
            <person name="Wesolowski-Louvel M."/>
            <person name="Westhof E."/>
            <person name="Wirth B."/>
            <person name="Zeniou-Meyer M."/>
            <person name="Zivanovic I."/>
            <person name="Bolotin-Fukuhara M."/>
            <person name="Thierry A."/>
            <person name="Bouchier C."/>
            <person name="Caudron B."/>
            <person name="Scarpelli C."/>
            <person name="Gaillardin C."/>
            <person name="Weissenbach J."/>
            <person name="Wincker P."/>
            <person name="Souciet J.L."/>
        </authorList>
    </citation>
    <scope>NUCLEOTIDE SEQUENCE [LARGE SCALE GENOMIC DNA]</scope>
    <source>
        <strain evidence="4">ATCC 36239 / CBS 767 / BCRC 21394 / JCM 1990 / NBRC 0083 / IGC 2968</strain>
    </source>
</reference>
<sequence>MLDSHSLDIISRFKQSVLSKSLPGPGPEIGATSRGNKITPARTSDNSLIPKIVDYEGSTHLVLTNDAIMKSTYRNKRRWHEMYGERDEESDSDEYEDEDDEDSDDEHPFKRLKLGEILSPLTHPSEVISHPAISKTYKSPIFNKMSYELIETIELEQNNLNWLNKLLQVLNGEDWFFLLEENLGLLKYDHGLNDESNNNTTAENDGATDAKKEERKSGHKSSKSSAETNGHRDNKEAEEQQGEVEDPPKRITRTSTSQNEKESTEVNDPFFALPKTLARYEAHQNQVVDETSDELLVIQEDLINYLQVSVQRQQEYIKNLIQIRNGLVRAERLKQDLHKWGKEMYDKKSS</sequence>
<organism evidence="3 4">
    <name type="scientific">Debaryomyces hansenii (strain ATCC 36239 / CBS 767 / BCRC 21394 / JCM 1990 / NBRC 0083 / IGC 2968)</name>
    <name type="common">Yeast</name>
    <name type="synonym">Torulaspora hansenii</name>
    <dbReference type="NCBI Taxonomy" id="284592"/>
    <lineage>
        <taxon>Eukaryota</taxon>
        <taxon>Fungi</taxon>
        <taxon>Dikarya</taxon>
        <taxon>Ascomycota</taxon>
        <taxon>Saccharomycotina</taxon>
        <taxon>Pichiomycetes</taxon>
        <taxon>Debaryomycetaceae</taxon>
        <taxon>Debaryomyces</taxon>
    </lineage>
</organism>
<dbReference type="PANTHER" id="PTHR28232:SF1">
    <property type="entry name" value="TRANSCRIPTIONAL REGULATORY PROTEIN RXT2"/>
    <property type="match status" value="1"/>
</dbReference>
<feature type="compositionally biased region" description="Polar residues" evidence="1">
    <location>
        <begin position="33"/>
        <end position="44"/>
    </location>
</feature>
<feature type="compositionally biased region" description="Acidic residues" evidence="1">
    <location>
        <begin position="86"/>
        <end position="105"/>
    </location>
</feature>
<dbReference type="eggNOG" id="ENOG502QU3T">
    <property type="taxonomic scope" value="Eukaryota"/>
</dbReference>
<evidence type="ECO:0000313" key="4">
    <source>
        <dbReference type="Proteomes" id="UP000000599"/>
    </source>
</evidence>
<dbReference type="RefSeq" id="XP_459263.2">
    <property type="nucleotide sequence ID" value="XM_459263.1"/>
</dbReference>
<feature type="compositionally biased region" description="Polar residues" evidence="1">
    <location>
        <begin position="194"/>
        <end position="203"/>
    </location>
</feature>
<dbReference type="OrthoDB" id="2405722at2759"/>
<dbReference type="GeneID" id="2901462"/>
<dbReference type="Proteomes" id="UP000000599">
    <property type="component" value="Chromosome D"/>
</dbReference>
<protein>
    <submittedName>
        <fullName evidence="3">DEHA2D17864p</fullName>
    </submittedName>
</protein>
<dbReference type="InterPro" id="IPR039602">
    <property type="entry name" value="Rxt2"/>
</dbReference>
<gene>
    <name evidence="3" type="ordered locus">DEHA2D17864g</name>
</gene>
<evidence type="ECO:0000313" key="3">
    <source>
        <dbReference type="EMBL" id="CAG87437.2"/>
    </source>
</evidence>
<dbReference type="GO" id="GO:0033698">
    <property type="term" value="C:Rpd3L complex"/>
    <property type="evidence" value="ECO:0007669"/>
    <property type="project" value="TreeGrafter"/>
</dbReference>